<evidence type="ECO:0000256" key="1">
    <source>
        <dbReference type="ARBA" id="ARBA00023015"/>
    </source>
</evidence>
<keyword evidence="3" id="KW-0804">Transcription</keyword>
<dbReference type="EMBL" id="FNKH01000003">
    <property type="protein sequence ID" value="SDR30568.1"/>
    <property type="molecule type" value="Genomic_DNA"/>
</dbReference>
<proteinExistence type="predicted"/>
<evidence type="ECO:0000313" key="5">
    <source>
        <dbReference type="EMBL" id="SDR30568.1"/>
    </source>
</evidence>
<dbReference type="SUPFAM" id="SSF64288">
    <property type="entry name" value="Chorismate lyase-like"/>
    <property type="match status" value="1"/>
</dbReference>
<dbReference type="InterPro" id="IPR028978">
    <property type="entry name" value="Chorismate_lyase_/UTRA_dom_sf"/>
</dbReference>
<dbReference type="Pfam" id="PF00392">
    <property type="entry name" value="GntR"/>
    <property type="match status" value="1"/>
</dbReference>
<dbReference type="SMART" id="SM00866">
    <property type="entry name" value="UTRA"/>
    <property type="match status" value="1"/>
</dbReference>
<dbReference type="PANTHER" id="PTHR44846">
    <property type="entry name" value="MANNOSYL-D-GLYCERATE TRANSPORT/METABOLISM SYSTEM REPRESSOR MNGR-RELATED"/>
    <property type="match status" value="1"/>
</dbReference>
<feature type="domain" description="HTH gntR-type" evidence="4">
    <location>
        <begin position="21"/>
        <end position="87"/>
    </location>
</feature>
<dbReference type="PANTHER" id="PTHR44846:SF1">
    <property type="entry name" value="MANNOSYL-D-GLYCERATE TRANSPORT_METABOLISM SYSTEM REPRESSOR MNGR-RELATED"/>
    <property type="match status" value="1"/>
</dbReference>
<accession>A0A1H1HZN3</accession>
<dbReference type="SUPFAM" id="SSF46785">
    <property type="entry name" value="Winged helix' DNA-binding domain"/>
    <property type="match status" value="1"/>
</dbReference>
<sequence length="257" mass="27419">MSGQDHVKPSAGESGAAGAGVPLWESISRDLRRRLQEGEFTAGFPGELSLAREYNASRGSIRAALRPLREAGLVSAERGRKPVALPPVIAGKSQAYGPVYSLFATLQEAGLEHSSDILAQEIEQNPAAAARLGLPAGEPLFRLARRRCAQGVPLAVDEVWLQASRCRPLLAADFSNSALYEELETRCGIRLDGGEEKLTAVAATPELSASLNCPSGAALLFIERLGCSNGVPVEFRRSYVLAENYTVSTTFGTRAPR</sequence>
<evidence type="ECO:0000259" key="4">
    <source>
        <dbReference type="PROSITE" id="PS50949"/>
    </source>
</evidence>
<keyword evidence="2" id="KW-0238">DNA-binding</keyword>
<protein>
    <submittedName>
        <fullName evidence="5">Transcriptional regulator, GntR family</fullName>
    </submittedName>
</protein>
<keyword evidence="1" id="KW-0805">Transcription regulation</keyword>
<dbReference type="PROSITE" id="PS50949">
    <property type="entry name" value="HTH_GNTR"/>
    <property type="match status" value="1"/>
</dbReference>
<dbReference type="STRING" id="37928.SAMN04489742_4814"/>
<evidence type="ECO:0000256" key="3">
    <source>
        <dbReference type="ARBA" id="ARBA00023163"/>
    </source>
</evidence>
<organism evidence="5 6">
    <name type="scientific">Crystallibacter crystallopoietes</name>
    <dbReference type="NCBI Taxonomy" id="37928"/>
    <lineage>
        <taxon>Bacteria</taxon>
        <taxon>Bacillati</taxon>
        <taxon>Actinomycetota</taxon>
        <taxon>Actinomycetes</taxon>
        <taxon>Micrococcales</taxon>
        <taxon>Micrococcaceae</taxon>
        <taxon>Crystallibacter</taxon>
    </lineage>
</organism>
<dbReference type="PRINTS" id="PR00035">
    <property type="entry name" value="HTHGNTR"/>
</dbReference>
<dbReference type="RefSeq" id="WP_261341275.1">
    <property type="nucleotide sequence ID" value="NZ_CP018865.1"/>
</dbReference>
<evidence type="ECO:0000256" key="2">
    <source>
        <dbReference type="ARBA" id="ARBA00023125"/>
    </source>
</evidence>
<dbReference type="InterPro" id="IPR011663">
    <property type="entry name" value="UTRA"/>
</dbReference>
<dbReference type="InterPro" id="IPR036390">
    <property type="entry name" value="WH_DNA-bd_sf"/>
</dbReference>
<dbReference type="InterPro" id="IPR000524">
    <property type="entry name" value="Tscrpt_reg_HTH_GntR"/>
</dbReference>
<dbReference type="InterPro" id="IPR050679">
    <property type="entry name" value="Bact_HTH_transcr_reg"/>
</dbReference>
<dbReference type="InterPro" id="IPR036388">
    <property type="entry name" value="WH-like_DNA-bd_sf"/>
</dbReference>
<evidence type="ECO:0000313" key="6">
    <source>
        <dbReference type="Proteomes" id="UP000181917"/>
    </source>
</evidence>
<dbReference type="AlphaFoldDB" id="A0A1H1HZN3"/>
<gene>
    <name evidence="5" type="ORF">SAMN04489742_4814</name>
</gene>
<dbReference type="Pfam" id="PF07702">
    <property type="entry name" value="UTRA"/>
    <property type="match status" value="1"/>
</dbReference>
<dbReference type="GO" id="GO:0003677">
    <property type="term" value="F:DNA binding"/>
    <property type="evidence" value="ECO:0007669"/>
    <property type="project" value="UniProtKB-KW"/>
</dbReference>
<reference evidence="5 6" key="1">
    <citation type="submission" date="2016-10" db="EMBL/GenBank/DDBJ databases">
        <authorList>
            <person name="de Groot N.N."/>
        </authorList>
    </citation>
    <scope>NUCLEOTIDE SEQUENCE [LARGE SCALE GENOMIC DNA]</scope>
    <source>
        <strain evidence="5 6">DSM 20117</strain>
    </source>
</reference>
<keyword evidence="6" id="KW-1185">Reference proteome</keyword>
<name>A0A1H1HZN3_9MICC</name>
<dbReference type="GO" id="GO:0045892">
    <property type="term" value="P:negative regulation of DNA-templated transcription"/>
    <property type="evidence" value="ECO:0007669"/>
    <property type="project" value="TreeGrafter"/>
</dbReference>
<dbReference type="Gene3D" id="3.40.1410.10">
    <property type="entry name" value="Chorismate lyase-like"/>
    <property type="match status" value="1"/>
</dbReference>
<dbReference type="GO" id="GO:0003700">
    <property type="term" value="F:DNA-binding transcription factor activity"/>
    <property type="evidence" value="ECO:0007669"/>
    <property type="project" value="InterPro"/>
</dbReference>
<dbReference type="Proteomes" id="UP000181917">
    <property type="component" value="Unassembled WGS sequence"/>
</dbReference>
<dbReference type="Gene3D" id="1.10.10.10">
    <property type="entry name" value="Winged helix-like DNA-binding domain superfamily/Winged helix DNA-binding domain"/>
    <property type="match status" value="1"/>
</dbReference>